<sequence length="165" mass="19092">MDAEADKGSSFKDRPPNQESLGPLSLWSTFAILEWKIDCQSQGTNGHLASISSKAEGAVLARHIKAFLQGCQHVWIGLHDPQRPKPGSRRLTPKVKALKQFQYYKNRRWRWSDRSIFNYRAWNTGEPSNFENDEYCVELLCDSGYLTWNDQNCKDESPYICEFEL</sequence>
<organism evidence="1 2">
    <name type="scientific">Sphaerodactylus townsendi</name>
    <dbReference type="NCBI Taxonomy" id="933632"/>
    <lineage>
        <taxon>Eukaryota</taxon>
        <taxon>Metazoa</taxon>
        <taxon>Chordata</taxon>
        <taxon>Craniata</taxon>
        <taxon>Vertebrata</taxon>
        <taxon>Euteleostomi</taxon>
        <taxon>Lepidosauria</taxon>
        <taxon>Squamata</taxon>
        <taxon>Bifurcata</taxon>
        <taxon>Gekkota</taxon>
        <taxon>Sphaerodactylidae</taxon>
        <taxon>Sphaerodactylus</taxon>
    </lineage>
</organism>
<dbReference type="Proteomes" id="UP000827872">
    <property type="component" value="Linkage Group LG06"/>
</dbReference>
<protein>
    <submittedName>
        <fullName evidence="1">Uncharacterized protein</fullName>
    </submittedName>
</protein>
<dbReference type="EMBL" id="CM037619">
    <property type="protein sequence ID" value="KAH8006343.1"/>
    <property type="molecule type" value="Genomic_DNA"/>
</dbReference>
<keyword evidence="2" id="KW-1185">Reference proteome</keyword>
<evidence type="ECO:0000313" key="2">
    <source>
        <dbReference type="Proteomes" id="UP000827872"/>
    </source>
</evidence>
<reference evidence="1" key="1">
    <citation type="submission" date="2021-08" db="EMBL/GenBank/DDBJ databases">
        <title>The first chromosome-level gecko genome reveals the dynamic sex chromosomes of Neotropical dwarf geckos (Sphaerodactylidae: Sphaerodactylus).</title>
        <authorList>
            <person name="Pinto B.J."/>
            <person name="Keating S.E."/>
            <person name="Gamble T."/>
        </authorList>
    </citation>
    <scope>NUCLEOTIDE SEQUENCE</scope>
    <source>
        <strain evidence="1">TG3544</strain>
    </source>
</reference>
<comment type="caution">
    <text evidence="1">The sequence shown here is derived from an EMBL/GenBank/DDBJ whole genome shotgun (WGS) entry which is preliminary data.</text>
</comment>
<proteinExistence type="predicted"/>
<name>A0ACB8FLA2_9SAUR</name>
<evidence type="ECO:0000313" key="1">
    <source>
        <dbReference type="EMBL" id="KAH8006343.1"/>
    </source>
</evidence>
<accession>A0ACB8FLA2</accession>
<gene>
    <name evidence="1" type="ORF">K3G42_002551</name>
</gene>